<accession>A0A841GK18</accession>
<sequence>MLTGAVASASSGARGFDADTPISDEAAQAFVQAGFTFCLRYIGRTAMNPSTDLSAEEAQRLLGHGLALMTVQHVEEPGWAPSQSLGEEYGRNAAAFTQQIGFPPGVSVWLDLECVAENAPSADVAAYCNAWYEQVAAAGYVPGVYVGYGPGLSGSQLYSELKFDSYWAAYNVDGVSHPAPRGWQMIQSTGTGTIGGVSTEVYDVDQIQTDGEGGVPMWLKA</sequence>
<feature type="domain" description="Rv2525c-like glycoside hydrolase-like" evidence="1">
    <location>
        <begin position="28"/>
        <end position="167"/>
    </location>
</feature>
<dbReference type="Gene3D" id="3.20.20.80">
    <property type="entry name" value="Glycosidases"/>
    <property type="match status" value="1"/>
</dbReference>
<name>A0A841GK18_9BACT</name>
<dbReference type="Proteomes" id="UP000582837">
    <property type="component" value="Unassembled WGS sequence"/>
</dbReference>
<proteinExistence type="predicted"/>
<organism evidence="2 3">
    <name type="scientific">Longimicrobium terrae</name>
    <dbReference type="NCBI Taxonomy" id="1639882"/>
    <lineage>
        <taxon>Bacteria</taxon>
        <taxon>Pseudomonadati</taxon>
        <taxon>Gemmatimonadota</taxon>
        <taxon>Longimicrobiia</taxon>
        <taxon>Longimicrobiales</taxon>
        <taxon>Longimicrobiaceae</taxon>
        <taxon>Longimicrobium</taxon>
    </lineage>
</organism>
<dbReference type="InterPro" id="IPR017853">
    <property type="entry name" value="GH"/>
</dbReference>
<comment type="caution">
    <text evidence="2">The sequence shown here is derived from an EMBL/GenBank/DDBJ whole genome shotgun (WGS) entry which is preliminary data.</text>
</comment>
<protein>
    <recommendedName>
        <fullName evidence="1">Rv2525c-like glycoside hydrolase-like domain-containing protein</fullName>
    </recommendedName>
</protein>
<evidence type="ECO:0000259" key="1">
    <source>
        <dbReference type="Pfam" id="PF08924"/>
    </source>
</evidence>
<dbReference type="RefSeq" id="WP_170031437.1">
    <property type="nucleotide sequence ID" value="NZ_JABDTL010000001.1"/>
</dbReference>
<evidence type="ECO:0000313" key="2">
    <source>
        <dbReference type="EMBL" id="MBB6068927.1"/>
    </source>
</evidence>
<reference evidence="2 3" key="1">
    <citation type="submission" date="2020-08" db="EMBL/GenBank/DDBJ databases">
        <title>Genomic Encyclopedia of Type Strains, Phase IV (KMG-IV): sequencing the most valuable type-strain genomes for metagenomic binning, comparative biology and taxonomic classification.</title>
        <authorList>
            <person name="Goeker M."/>
        </authorList>
    </citation>
    <scope>NUCLEOTIDE SEQUENCE [LARGE SCALE GENOMIC DNA]</scope>
    <source>
        <strain evidence="2 3">DSM 29007</strain>
    </source>
</reference>
<gene>
    <name evidence="2" type="ORF">HNQ61_000538</name>
</gene>
<dbReference type="InterPro" id="IPR015020">
    <property type="entry name" value="Rv2525c-like_Glyco_Hydro-like"/>
</dbReference>
<dbReference type="AlphaFoldDB" id="A0A841GK18"/>
<dbReference type="SUPFAM" id="SSF51445">
    <property type="entry name" value="(Trans)glycosidases"/>
    <property type="match status" value="1"/>
</dbReference>
<keyword evidence="3" id="KW-1185">Reference proteome</keyword>
<dbReference type="EMBL" id="JACHIA010000001">
    <property type="protein sequence ID" value="MBB6068927.1"/>
    <property type="molecule type" value="Genomic_DNA"/>
</dbReference>
<evidence type="ECO:0000313" key="3">
    <source>
        <dbReference type="Proteomes" id="UP000582837"/>
    </source>
</evidence>
<dbReference type="Pfam" id="PF08924">
    <property type="entry name" value="Rv2525c_GlyHyd-like"/>
    <property type="match status" value="1"/>
</dbReference>